<feature type="region of interest" description="Disordered" evidence="1">
    <location>
        <begin position="1"/>
        <end position="33"/>
    </location>
</feature>
<accession>A0A2Z2HT26</accession>
<feature type="compositionally biased region" description="Low complexity" evidence="1">
    <location>
        <begin position="19"/>
        <end position="31"/>
    </location>
</feature>
<gene>
    <name evidence="2" type="ORF">B1756_09405</name>
</gene>
<dbReference type="EMBL" id="CP019893">
    <property type="protein sequence ID" value="ARS89923.1"/>
    <property type="molecule type" value="Genomic_DNA"/>
</dbReference>
<dbReference type="GeneID" id="32894295"/>
<dbReference type="RefSeq" id="WP_086888302.1">
    <property type="nucleotide sequence ID" value="NZ_CP019893.1"/>
</dbReference>
<feature type="compositionally biased region" description="Basic and acidic residues" evidence="1">
    <location>
        <begin position="1"/>
        <end position="18"/>
    </location>
</feature>
<reference evidence="3" key="1">
    <citation type="submission" date="2017-02" db="EMBL/GenBank/DDBJ databases">
        <title>Natronthermophilus aegyptiacus gen. nov.,sp. nov., an aerobic, extremely halophilic alkalithermophilic archaeon isolated from the athalassohaline Wadi An Natrun, Egypt.</title>
        <authorList>
            <person name="Zhao B."/>
        </authorList>
    </citation>
    <scope>NUCLEOTIDE SEQUENCE [LARGE SCALE GENOMIC DNA]</scope>
    <source>
        <strain evidence="3">JW/NM-HA 15</strain>
    </source>
</reference>
<dbReference type="Proteomes" id="UP000250088">
    <property type="component" value="Chromosome"/>
</dbReference>
<sequence>MSKHPDADDQQRRREEMAAHQAAASNMAQHATQQLEELQSAEFLDKLSDPEVDSEFFPHLESLLGPEMARPLMLANEGKEEFNRHFWLNENLAERIIAEHNPGRLCKGPVAAVAQGVHRTDQPVNVEFTDQERRMVWDASKVKTAFQSLAIGNRGLKAVTESTAVTRKEGGDEQEQGRMGAAFSRVFGK</sequence>
<organism evidence="2 3">
    <name type="scientific">Natrarchaeobaculum aegyptiacum</name>
    <dbReference type="NCBI Taxonomy" id="745377"/>
    <lineage>
        <taxon>Archaea</taxon>
        <taxon>Methanobacteriati</taxon>
        <taxon>Methanobacteriota</taxon>
        <taxon>Stenosarchaea group</taxon>
        <taxon>Halobacteria</taxon>
        <taxon>Halobacteriales</taxon>
        <taxon>Natrialbaceae</taxon>
        <taxon>Natrarchaeobaculum</taxon>
    </lineage>
</organism>
<dbReference type="AlphaFoldDB" id="A0A2Z2HT26"/>
<name>A0A2Z2HT26_9EURY</name>
<dbReference type="KEGG" id="naj:B1756_09405"/>
<evidence type="ECO:0000256" key="1">
    <source>
        <dbReference type="SAM" id="MobiDB-lite"/>
    </source>
</evidence>
<feature type="region of interest" description="Disordered" evidence="1">
    <location>
        <begin position="165"/>
        <end position="189"/>
    </location>
</feature>
<evidence type="ECO:0000313" key="2">
    <source>
        <dbReference type="EMBL" id="ARS89923.1"/>
    </source>
</evidence>
<dbReference type="OrthoDB" id="351079at2157"/>
<evidence type="ECO:0000313" key="3">
    <source>
        <dbReference type="Proteomes" id="UP000250088"/>
    </source>
</evidence>
<protein>
    <submittedName>
        <fullName evidence="2">Uncharacterized protein</fullName>
    </submittedName>
</protein>
<proteinExistence type="predicted"/>
<keyword evidence="3" id="KW-1185">Reference proteome</keyword>